<feature type="domain" description="4Fe-4S ferredoxin-type" evidence="4">
    <location>
        <begin position="335"/>
        <end position="363"/>
    </location>
</feature>
<gene>
    <name evidence="5" type="ORF">GKE72_04125</name>
</gene>
<dbReference type="Gene3D" id="1.10.1060.10">
    <property type="entry name" value="Alpha-helical ferredoxin"/>
    <property type="match status" value="1"/>
</dbReference>
<dbReference type="InterPro" id="IPR017896">
    <property type="entry name" value="4Fe4S_Fe-S-bd"/>
</dbReference>
<dbReference type="GO" id="GO:0051536">
    <property type="term" value="F:iron-sulfur cluster binding"/>
    <property type="evidence" value="ECO:0007669"/>
    <property type="project" value="UniProtKB-KW"/>
</dbReference>
<dbReference type="PANTHER" id="PTHR43312">
    <property type="entry name" value="D-THREO-ALDOSE 1-DEHYDROGENASE"/>
    <property type="match status" value="1"/>
</dbReference>
<keyword evidence="2" id="KW-0408">Iron</keyword>
<dbReference type="EMBL" id="WKRA01000004">
    <property type="protein sequence ID" value="MSD15272.1"/>
    <property type="molecule type" value="Genomic_DNA"/>
</dbReference>
<evidence type="ECO:0000313" key="5">
    <source>
        <dbReference type="EMBL" id="MSD15272.1"/>
    </source>
</evidence>
<dbReference type="GO" id="GO:0046872">
    <property type="term" value="F:metal ion binding"/>
    <property type="evidence" value="ECO:0007669"/>
    <property type="project" value="UniProtKB-KW"/>
</dbReference>
<dbReference type="Pfam" id="PF00248">
    <property type="entry name" value="Aldo_ket_red"/>
    <property type="match status" value="1"/>
</dbReference>
<dbReference type="SUPFAM" id="SSF46548">
    <property type="entry name" value="alpha-helical ferredoxin"/>
    <property type="match status" value="1"/>
</dbReference>
<dbReference type="InterPro" id="IPR009051">
    <property type="entry name" value="Helical_ferredxn"/>
</dbReference>
<dbReference type="CDD" id="cd19096">
    <property type="entry name" value="AKR_Fe-S_oxidoreductase"/>
    <property type="match status" value="1"/>
</dbReference>
<reference evidence="5 6" key="1">
    <citation type="journal article" date="2019" name="Nat. Med.">
        <title>A library of human gut bacterial isolates paired with longitudinal multiomics data enables mechanistic microbiome research.</title>
        <authorList>
            <person name="Poyet M."/>
            <person name="Groussin M."/>
            <person name="Gibbons S.M."/>
            <person name="Avila-Pacheco J."/>
            <person name="Jiang X."/>
            <person name="Kearney S.M."/>
            <person name="Perrotta A.R."/>
            <person name="Berdy B."/>
            <person name="Zhao S."/>
            <person name="Lieberman T.D."/>
            <person name="Swanson P.K."/>
            <person name="Smith M."/>
            <person name="Roesemann S."/>
            <person name="Alexander J.E."/>
            <person name="Rich S.A."/>
            <person name="Livny J."/>
            <person name="Vlamakis H."/>
            <person name="Clish C."/>
            <person name="Bullock K."/>
            <person name="Deik A."/>
            <person name="Scott J."/>
            <person name="Pierce K.A."/>
            <person name="Xavier R.J."/>
            <person name="Alm E.J."/>
        </authorList>
    </citation>
    <scope>NUCLEOTIDE SEQUENCE [LARGE SCALE GENOMIC DNA]</scope>
    <source>
        <strain evidence="5 6">BIOML-A3</strain>
    </source>
</reference>
<sequence length="386" mass="43486">MSYLGEDIRKLGFGLMRLPQTDGVIDIEQTKEMVDLFMDAGFTYFDTAWAYAGSEDAIRQALVERYPRESYQLATKNAAWINCKTKEEAYAQFDVSLKQTGAGYFDFYLLHNLGEARTEYFDKFDMWNWVAEKKVAGLIKHVGFSFHSTPEELEAILKEHPEMEFVQLQINYADWENSAIQSRGCYEVARKYDKPVIIMEPVKGGMLATPPESVVKVLKDAEPESSAASWAVRFAANLEGVITVLSGMSNVEQMKDNLSYMKNFNGLNDTQMQILKRAQEELNKISLIPCTSCNYCAKVCPMQIGISGSFTAMNSLTLYSDKDMALHQENWLVGGHGLKRANECVKCGKCEEACPQHIQIRTELEHVSEELLTKVSKNSPSSTGGR</sequence>
<dbReference type="Proteomes" id="UP000431304">
    <property type="component" value="Unassembled WGS sequence"/>
</dbReference>
<dbReference type="PROSITE" id="PS00198">
    <property type="entry name" value="4FE4S_FER_1"/>
    <property type="match status" value="1"/>
</dbReference>
<evidence type="ECO:0000313" key="6">
    <source>
        <dbReference type="Proteomes" id="UP000431304"/>
    </source>
</evidence>
<dbReference type="Pfam" id="PF13187">
    <property type="entry name" value="Fer4_9"/>
    <property type="match status" value="1"/>
</dbReference>
<dbReference type="PROSITE" id="PS51379">
    <property type="entry name" value="4FE4S_FER_2"/>
    <property type="match status" value="1"/>
</dbReference>
<dbReference type="InterPro" id="IPR036812">
    <property type="entry name" value="NAD(P)_OxRdtase_dom_sf"/>
</dbReference>
<evidence type="ECO:0000256" key="1">
    <source>
        <dbReference type="ARBA" id="ARBA00022723"/>
    </source>
</evidence>
<accession>A0A844DWC8</accession>
<keyword evidence="3" id="KW-0411">Iron-sulfur</keyword>
<dbReference type="Gene3D" id="3.20.20.100">
    <property type="entry name" value="NADP-dependent oxidoreductase domain"/>
    <property type="match status" value="1"/>
</dbReference>
<name>A0A844DWC8_EUBRA</name>
<keyword evidence="1" id="KW-0479">Metal-binding</keyword>
<comment type="caution">
    <text evidence="5">The sequence shown here is derived from an EMBL/GenBank/DDBJ whole genome shotgun (WGS) entry which is preliminary data.</text>
</comment>
<dbReference type="AlphaFoldDB" id="A0A844DWC8"/>
<dbReference type="PANTHER" id="PTHR43312:SF2">
    <property type="entry name" value="OXIDOREDUCTASE"/>
    <property type="match status" value="1"/>
</dbReference>
<dbReference type="RefSeq" id="WP_154314314.1">
    <property type="nucleotide sequence ID" value="NZ_JBAMSF010000005.1"/>
</dbReference>
<organism evidence="5 6">
    <name type="scientific">Eubacterium ramulus</name>
    <dbReference type="NCBI Taxonomy" id="39490"/>
    <lineage>
        <taxon>Bacteria</taxon>
        <taxon>Bacillati</taxon>
        <taxon>Bacillota</taxon>
        <taxon>Clostridia</taxon>
        <taxon>Eubacteriales</taxon>
        <taxon>Eubacteriaceae</taxon>
        <taxon>Eubacterium</taxon>
    </lineage>
</organism>
<evidence type="ECO:0000256" key="3">
    <source>
        <dbReference type="ARBA" id="ARBA00023014"/>
    </source>
</evidence>
<dbReference type="InterPro" id="IPR053135">
    <property type="entry name" value="AKR2_Oxidoreductase"/>
</dbReference>
<evidence type="ECO:0000256" key="2">
    <source>
        <dbReference type="ARBA" id="ARBA00023004"/>
    </source>
</evidence>
<evidence type="ECO:0000259" key="4">
    <source>
        <dbReference type="PROSITE" id="PS51379"/>
    </source>
</evidence>
<dbReference type="SUPFAM" id="SSF51430">
    <property type="entry name" value="NAD(P)-linked oxidoreductase"/>
    <property type="match status" value="1"/>
</dbReference>
<dbReference type="InterPro" id="IPR023210">
    <property type="entry name" value="NADP_OxRdtase_dom"/>
</dbReference>
<protein>
    <submittedName>
        <fullName evidence="5">Fe-S oxidoreductase</fullName>
    </submittedName>
</protein>
<dbReference type="InterPro" id="IPR017900">
    <property type="entry name" value="4Fe4S_Fe_S_CS"/>
</dbReference>
<proteinExistence type="predicted"/>